<evidence type="ECO:0000256" key="7">
    <source>
        <dbReference type="ARBA" id="ARBA00022840"/>
    </source>
</evidence>
<name>A0ABW6V0T0_MICFU</name>
<dbReference type="EMBL" id="JBIAXI010000003">
    <property type="protein sequence ID" value="MFF4772217.1"/>
    <property type="molecule type" value="Genomic_DNA"/>
</dbReference>
<evidence type="ECO:0000259" key="9">
    <source>
        <dbReference type="Pfam" id="PF07730"/>
    </source>
</evidence>
<dbReference type="InterPro" id="IPR011712">
    <property type="entry name" value="Sig_transdc_His_kin_sub3_dim/P"/>
</dbReference>
<evidence type="ECO:0000256" key="1">
    <source>
        <dbReference type="ARBA" id="ARBA00000085"/>
    </source>
</evidence>
<keyword evidence="6 10" id="KW-0418">Kinase</keyword>
<evidence type="ECO:0000256" key="3">
    <source>
        <dbReference type="ARBA" id="ARBA00022553"/>
    </source>
</evidence>
<dbReference type="Pfam" id="PF07730">
    <property type="entry name" value="HisKA_3"/>
    <property type="match status" value="1"/>
</dbReference>
<feature type="domain" description="Signal transduction histidine kinase subgroup 3 dimerisation and phosphoacceptor" evidence="9">
    <location>
        <begin position="47"/>
        <end position="110"/>
    </location>
</feature>
<protein>
    <recommendedName>
        <fullName evidence="2">histidine kinase</fullName>
        <ecNumber evidence="2">2.7.13.3</ecNumber>
    </recommendedName>
</protein>
<dbReference type="Gene3D" id="3.30.565.10">
    <property type="entry name" value="Histidine kinase-like ATPase, C-terminal domain"/>
    <property type="match status" value="1"/>
</dbReference>
<keyword evidence="8" id="KW-0902">Two-component regulatory system</keyword>
<keyword evidence="3" id="KW-0597">Phosphoprotein</keyword>
<dbReference type="EC" id="2.7.13.3" evidence="2"/>
<dbReference type="RefSeq" id="WP_066936100.1">
    <property type="nucleotide sequence ID" value="NZ_BBYK01000040.1"/>
</dbReference>
<proteinExistence type="predicted"/>
<keyword evidence="11" id="KW-1185">Reference proteome</keyword>
<evidence type="ECO:0000256" key="6">
    <source>
        <dbReference type="ARBA" id="ARBA00022777"/>
    </source>
</evidence>
<sequence>MTRLLLARLARLARGWPPALSGVRRGLASVPAWPRGTWGSDLARLRERLRIAAELHDVVAHDLSVMTVGVGAGRVLMDKDPVRAVHTLREAEESGRRALSDLQRVMALLRVEEVSRVPQPRLTELPALLDAFTAAGLAVTFTEEGLRRSWSALELSVYRIVEEALGAALRPGAARSAAVTLRWTRSLLDLTVRDDGAPRERPRGAWERASLFGGSVSARVVPGGFETRVRLLCGQSASLRPIEKAASRSWRE</sequence>
<comment type="catalytic activity">
    <reaction evidence="1">
        <text>ATP + protein L-histidine = ADP + protein N-phospho-L-histidine.</text>
        <dbReference type="EC" id="2.7.13.3"/>
    </reaction>
</comment>
<evidence type="ECO:0000313" key="10">
    <source>
        <dbReference type="EMBL" id="MFF4772217.1"/>
    </source>
</evidence>
<dbReference type="InterPro" id="IPR050482">
    <property type="entry name" value="Sensor_HK_TwoCompSys"/>
</dbReference>
<evidence type="ECO:0000256" key="2">
    <source>
        <dbReference type="ARBA" id="ARBA00012438"/>
    </source>
</evidence>
<organism evidence="10 11">
    <name type="scientific">Microtetraspora fusca</name>
    <dbReference type="NCBI Taxonomy" id="1997"/>
    <lineage>
        <taxon>Bacteria</taxon>
        <taxon>Bacillati</taxon>
        <taxon>Actinomycetota</taxon>
        <taxon>Actinomycetes</taxon>
        <taxon>Streptosporangiales</taxon>
        <taxon>Streptosporangiaceae</taxon>
        <taxon>Microtetraspora</taxon>
    </lineage>
</organism>
<evidence type="ECO:0000313" key="11">
    <source>
        <dbReference type="Proteomes" id="UP001602119"/>
    </source>
</evidence>
<evidence type="ECO:0000256" key="4">
    <source>
        <dbReference type="ARBA" id="ARBA00022679"/>
    </source>
</evidence>
<comment type="caution">
    <text evidence="10">The sequence shown here is derived from an EMBL/GenBank/DDBJ whole genome shotgun (WGS) entry which is preliminary data.</text>
</comment>
<dbReference type="Proteomes" id="UP001602119">
    <property type="component" value="Unassembled WGS sequence"/>
</dbReference>
<dbReference type="Gene3D" id="1.20.5.1930">
    <property type="match status" value="1"/>
</dbReference>
<reference evidence="10 11" key="1">
    <citation type="submission" date="2024-10" db="EMBL/GenBank/DDBJ databases">
        <title>The Natural Products Discovery Center: Release of the First 8490 Sequenced Strains for Exploring Actinobacteria Biosynthetic Diversity.</title>
        <authorList>
            <person name="Kalkreuter E."/>
            <person name="Kautsar S.A."/>
            <person name="Yang D."/>
            <person name="Bader C.D."/>
            <person name="Teijaro C.N."/>
            <person name="Fluegel L."/>
            <person name="Davis C.M."/>
            <person name="Simpson J.R."/>
            <person name="Lauterbach L."/>
            <person name="Steele A.D."/>
            <person name="Gui C."/>
            <person name="Meng S."/>
            <person name="Li G."/>
            <person name="Viehrig K."/>
            <person name="Ye F."/>
            <person name="Su P."/>
            <person name="Kiefer A.F."/>
            <person name="Nichols A."/>
            <person name="Cepeda A.J."/>
            <person name="Yan W."/>
            <person name="Fan B."/>
            <person name="Jiang Y."/>
            <person name="Adhikari A."/>
            <person name="Zheng C.-J."/>
            <person name="Schuster L."/>
            <person name="Cowan T.M."/>
            <person name="Smanski M.J."/>
            <person name="Chevrette M.G."/>
            <person name="De Carvalho L.P.S."/>
            <person name="Shen B."/>
        </authorList>
    </citation>
    <scope>NUCLEOTIDE SEQUENCE [LARGE SCALE GENOMIC DNA]</scope>
    <source>
        <strain evidence="10 11">NPDC001281</strain>
    </source>
</reference>
<accession>A0ABW6V0T0</accession>
<keyword evidence="7" id="KW-0067">ATP-binding</keyword>
<dbReference type="PANTHER" id="PTHR24421:SF10">
    <property type="entry name" value="NITRATE_NITRITE SENSOR PROTEIN NARQ"/>
    <property type="match status" value="1"/>
</dbReference>
<evidence type="ECO:0000256" key="5">
    <source>
        <dbReference type="ARBA" id="ARBA00022741"/>
    </source>
</evidence>
<keyword evidence="4" id="KW-0808">Transferase</keyword>
<keyword evidence="5" id="KW-0547">Nucleotide-binding</keyword>
<dbReference type="PANTHER" id="PTHR24421">
    <property type="entry name" value="NITRATE/NITRITE SENSOR PROTEIN NARX-RELATED"/>
    <property type="match status" value="1"/>
</dbReference>
<dbReference type="InterPro" id="IPR036890">
    <property type="entry name" value="HATPase_C_sf"/>
</dbReference>
<evidence type="ECO:0000256" key="8">
    <source>
        <dbReference type="ARBA" id="ARBA00023012"/>
    </source>
</evidence>
<dbReference type="GO" id="GO:0016301">
    <property type="term" value="F:kinase activity"/>
    <property type="evidence" value="ECO:0007669"/>
    <property type="project" value="UniProtKB-KW"/>
</dbReference>
<gene>
    <name evidence="10" type="ORF">ACFY05_05100</name>
</gene>